<feature type="compositionally biased region" description="Low complexity" evidence="2">
    <location>
        <begin position="8"/>
        <end position="18"/>
    </location>
</feature>
<dbReference type="KEGG" id="pfy:PFICI_11927"/>
<dbReference type="Pfam" id="PF04082">
    <property type="entry name" value="Fungal_trans"/>
    <property type="match status" value="1"/>
</dbReference>
<dbReference type="PANTHER" id="PTHR46910">
    <property type="entry name" value="TRANSCRIPTION FACTOR PDR1"/>
    <property type="match status" value="1"/>
</dbReference>
<dbReference type="InterPro" id="IPR050987">
    <property type="entry name" value="AtrR-like"/>
</dbReference>
<dbReference type="AlphaFoldDB" id="W3WRP7"/>
<dbReference type="InterPro" id="IPR007219">
    <property type="entry name" value="XnlR_reg_dom"/>
</dbReference>
<dbReference type="GO" id="GO:0008270">
    <property type="term" value="F:zinc ion binding"/>
    <property type="evidence" value="ECO:0007669"/>
    <property type="project" value="InterPro"/>
</dbReference>
<proteinExistence type="predicted"/>
<feature type="compositionally biased region" description="Polar residues" evidence="2">
    <location>
        <begin position="65"/>
        <end position="79"/>
    </location>
</feature>
<dbReference type="InParanoid" id="W3WRP7"/>
<keyword evidence="1" id="KW-0539">Nucleus</keyword>
<dbReference type="EMBL" id="KI912117">
    <property type="protein sequence ID" value="ETS76540.1"/>
    <property type="molecule type" value="Genomic_DNA"/>
</dbReference>
<evidence type="ECO:0000313" key="5">
    <source>
        <dbReference type="Proteomes" id="UP000030651"/>
    </source>
</evidence>
<feature type="region of interest" description="Disordered" evidence="2">
    <location>
        <begin position="1"/>
        <end position="80"/>
    </location>
</feature>
<dbReference type="GO" id="GO:0003700">
    <property type="term" value="F:DNA-binding transcription factor activity"/>
    <property type="evidence" value="ECO:0007669"/>
    <property type="project" value="InterPro"/>
</dbReference>
<dbReference type="PANTHER" id="PTHR46910:SF8">
    <property type="entry name" value="ZN(II)2CYS6 TRANSCRIPTION FACTOR (EUROFUNG)"/>
    <property type="match status" value="1"/>
</dbReference>
<dbReference type="Proteomes" id="UP000030651">
    <property type="component" value="Unassembled WGS sequence"/>
</dbReference>
<feature type="compositionally biased region" description="Basic and acidic residues" evidence="2">
    <location>
        <begin position="36"/>
        <end position="52"/>
    </location>
</feature>
<accession>W3WRP7</accession>
<keyword evidence="5" id="KW-1185">Reference proteome</keyword>
<reference evidence="5" key="1">
    <citation type="journal article" date="2015" name="BMC Genomics">
        <title>Genomic and transcriptomic analysis of the endophytic fungus Pestalotiopsis fici reveals its lifestyle and high potential for synthesis of natural products.</title>
        <authorList>
            <person name="Wang X."/>
            <person name="Zhang X."/>
            <person name="Liu L."/>
            <person name="Xiang M."/>
            <person name="Wang W."/>
            <person name="Sun X."/>
            <person name="Che Y."/>
            <person name="Guo L."/>
            <person name="Liu G."/>
            <person name="Guo L."/>
            <person name="Wang C."/>
            <person name="Yin W.B."/>
            <person name="Stadler M."/>
            <person name="Zhang X."/>
            <person name="Liu X."/>
        </authorList>
    </citation>
    <scope>NUCLEOTIDE SEQUENCE [LARGE SCALE GENOMIC DNA]</scope>
    <source>
        <strain evidence="5">W106-1 / CGMCC3.15140</strain>
    </source>
</reference>
<evidence type="ECO:0000256" key="1">
    <source>
        <dbReference type="ARBA" id="ARBA00023242"/>
    </source>
</evidence>
<dbReference type="eggNOG" id="ENOG502SKAD">
    <property type="taxonomic scope" value="Eukaryota"/>
</dbReference>
<evidence type="ECO:0000256" key="2">
    <source>
        <dbReference type="SAM" id="MobiDB-lite"/>
    </source>
</evidence>
<feature type="domain" description="Xylanolytic transcriptional activator regulatory" evidence="3">
    <location>
        <begin position="259"/>
        <end position="330"/>
    </location>
</feature>
<dbReference type="RefSeq" id="XP_007838699.1">
    <property type="nucleotide sequence ID" value="XM_007840508.1"/>
</dbReference>
<gene>
    <name evidence="4" type="ORF">PFICI_11927</name>
</gene>
<evidence type="ECO:0000259" key="3">
    <source>
        <dbReference type="SMART" id="SM00906"/>
    </source>
</evidence>
<name>W3WRP7_PESFW</name>
<evidence type="ECO:0000313" key="4">
    <source>
        <dbReference type="EMBL" id="ETS76540.1"/>
    </source>
</evidence>
<dbReference type="GO" id="GO:0006351">
    <property type="term" value="P:DNA-templated transcription"/>
    <property type="evidence" value="ECO:0007669"/>
    <property type="project" value="InterPro"/>
</dbReference>
<dbReference type="GeneID" id="19276940"/>
<dbReference type="GO" id="GO:0003677">
    <property type="term" value="F:DNA binding"/>
    <property type="evidence" value="ECO:0007669"/>
    <property type="project" value="InterPro"/>
</dbReference>
<dbReference type="CDD" id="cd12148">
    <property type="entry name" value="fungal_TF_MHR"/>
    <property type="match status" value="1"/>
</dbReference>
<dbReference type="OrthoDB" id="3266505at2759"/>
<dbReference type="STRING" id="1229662.W3WRP7"/>
<organism evidence="4 5">
    <name type="scientific">Pestalotiopsis fici (strain W106-1 / CGMCC3.15140)</name>
    <dbReference type="NCBI Taxonomy" id="1229662"/>
    <lineage>
        <taxon>Eukaryota</taxon>
        <taxon>Fungi</taxon>
        <taxon>Dikarya</taxon>
        <taxon>Ascomycota</taxon>
        <taxon>Pezizomycotina</taxon>
        <taxon>Sordariomycetes</taxon>
        <taxon>Xylariomycetidae</taxon>
        <taxon>Amphisphaeriales</taxon>
        <taxon>Sporocadaceae</taxon>
        <taxon>Pestalotiopsis</taxon>
    </lineage>
</organism>
<protein>
    <recommendedName>
        <fullName evidence="3">Xylanolytic transcriptional activator regulatory domain-containing protein</fullName>
    </recommendedName>
</protein>
<sequence length="738" mass="81798">MRVSDAGATRAVRASAQDAARRRATRSPTQSAHNDNISRRLEASCSVDERLQSVEQPDPPDLSFQDATQVPSEAATTPQYAEADSAMSIVRKIYKLNREHIGDCSTSAIPDGDVDSASSPGFNMHPRVSISTILNCQLPDDLTISSLLEDYFEAVHWFSLVIYEPHFRKQLLAVQHGYASISETSFLLLLSMVLSMAAWYRSSNCSADDVGRWRLLSNELLSVVESRLVQIMDDHSLTAIQCCILLGSHHVYHGRPNLAFSLLGAATKMAHALSLHRCLKHGSPGDIEERKRIWWTIYTWDRFASVFYGRPLTIDDEACDVEMPDVFAESPYFKEGSSQLAPASTVYSPYQIELNKLYVLASPALKMIFGTCRSQAAGHDSDLKYRSLINTVTKKLMDWHNQLPPHLKLNLNRDFKPDEATWATRAHTLQSLALQLTFDNLLIVIYRPLLSQQAEDLSAMSESISQEPHLQELDNDIAHLDGDTSHHSQRHVSEYWWSAAVRTARVTQLTQLTHLATNSHLVAFMAMNLFHSAIVLVLNALSSPLSDKTQGVKRALTRILRLQELVGRRSIFSRQSSAVLKNLIALLLRKESEAMLGVSEVATPQSRYEGTEPWISGHTYDPVLLGEDALQVSQDPTRGSTHPESADILSAPTDSLRLNQSLAAVQRAVFPSLYETQTSQNPGAPYVHEATGPWPASFSGGHEAGVSHNAGGNHSDMQMGENNVFWLWDLPLGGSSLG</sequence>
<dbReference type="HOGENOM" id="CLU_005767_3_1_1"/>
<dbReference type="OMA" id="GINDKDC"/>
<dbReference type="SMART" id="SM00906">
    <property type="entry name" value="Fungal_trans"/>
    <property type="match status" value="1"/>
</dbReference>